<dbReference type="OrthoDB" id="2113243at2759"/>
<dbReference type="EnsemblProtists" id="EKX52701">
    <property type="protein sequence ID" value="EKX52701"/>
    <property type="gene ID" value="GUITHDRAFT_161263"/>
</dbReference>
<dbReference type="RefSeq" id="XP_005839681.1">
    <property type="nucleotide sequence ID" value="XM_005839624.1"/>
</dbReference>
<gene>
    <name evidence="2" type="ORF">GUITHDRAFT_161263</name>
</gene>
<sequence length="533" mass="58713">MAYCKSVGGGGGGGASEESFAKGIGGSKEDHIAEKVAGEVLRSAGSQPSDEAGKESNTTLFEKWIYGTSAAAKEALKGKAAPPAGEYSKGRWIRTLNNQGTCYLYIHTSTYQMQGTRPEDFVDDGKQEEAEDPYENFPSCYKDDMDDAIAKLWKSGKVPLLLCCGDQGYDEVKKLLTSSPKNQLLDVAPFVKGVIATKIKFADHVETARKLAVQAMKAGGILVIDLSTIGSPNWKEKICQVEEYKKSFPIWVLDPNAHKEVDKHGQIFRKEEKKDVGDKDWDEALAESLPSFRIVYLCAFGPDNYEKNVQSEMLPQGKWSALRVKQEFDSKSINLKSLIDTLDSIIHEKGKIPVISDPTENTDTFFAFQNSNIIEMKSVIVAKSSQGLESALEKMRQKLVAALKSGNTLVLRLSNSTPDLEAYKSDEFFPSILFDCHVEEVEEQAEEQVYGGFGGKASEGPGKNRLKTKAVFDVCGKEWLNKLFREQDKESGIAVSRDGFKIIVTTNLSPAEISSKLSSSLPLSKCMILEVKE</sequence>
<dbReference type="KEGG" id="gtt:GUITHDRAFT_161263"/>
<organism evidence="2">
    <name type="scientific">Guillardia theta (strain CCMP2712)</name>
    <name type="common">Cryptophyte</name>
    <dbReference type="NCBI Taxonomy" id="905079"/>
    <lineage>
        <taxon>Eukaryota</taxon>
        <taxon>Cryptophyceae</taxon>
        <taxon>Pyrenomonadales</taxon>
        <taxon>Geminigeraceae</taxon>
        <taxon>Guillardia</taxon>
    </lineage>
</organism>
<evidence type="ECO:0000313" key="2">
    <source>
        <dbReference type="EMBL" id="EKX52701.1"/>
    </source>
</evidence>
<evidence type="ECO:0000313" key="4">
    <source>
        <dbReference type="Proteomes" id="UP000011087"/>
    </source>
</evidence>
<accession>L1JVT9</accession>
<reference evidence="4" key="2">
    <citation type="submission" date="2012-11" db="EMBL/GenBank/DDBJ databases">
        <authorList>
            <person name="Kuo A."/>
            <person name="Curtis B.A."/>
            <person name="Tanifuji G."/>
            <person name="Burki F."/>
            <person name="Gruber A."/>
            <person name="Irimia M."/>
            <person name="Maruyama S."/>
            <person name="Arias M.C."/>
            <person name="Ball S.G."/>
            <person name="Gile G.H."/>
            <person name="Hirakawa Y."/>
            <person name="Hopkins J.F."/>
            <person name="Rensing S.A."/>
            <person name="Schmutz J."/>
            <person name="Symeonidi A."/>
            <person name="Elias M."/>
            <person name="Eveleigh R.J."/>
            <person name="Herman E.K."/>
            <person name="Klute M.J."/>
            <person name="Nakayama T."/>
            <person name="Obornik M."/>
            <person name="Reyes-Prieto A."/>
            <person name="Armbrust E.V."/>
            <person name="Aves S.J."/>
            <person name="Beiko R.G."/>
            <person name="Coutinho P."/>
            <person name="Dacks J.B."/>
            <person name="Durnford D.G."/>
            <person name="Fast N.M."/>
            <person name="Green B.R."/>
            <person name="Grisdale C."/>
            <person name="Hempe F."/>
            <person name="Henrissat B."/>
            <person name="Hoppner M.P."/>
            <person name="Ishida K.-I."/>
            <person name="Kim E."/>
            <person name="Koreny L."/>
            <person name="Kroth P.G."/>
            <person name="Liu Y."/>
            <person name="Malik S.-B."/>
            <person name="Maier U.G."/>
            <person name="McRose D."/>
            <person name="Mock T."/>
            <person name="Neilson J.A."/>
            <person name="Onodera N.T."/>
            <person name="Poole A.M."/>
            <person name="Pritham E.J."/>
            <person name="Richards T.A."/>
            <person name="Rocap G."/>
            <person name="Roy S.W."/>
            <person name="Sarai C."/>
            <person name="Schaack S."/>
            <person name="Shirato S."/>
            <person name="Slamovits C.H."/>
            <person name="Spencer D.F."/>
            <person name="Suzuki S."/>
            <person name="Worden A.Z."/>
            <person name="Zauner S."/>
            <person name="Barry K."/>
            <person name="Bell C."/>
            <person name="Bharti A.K."/>
            <person name="Crow J.A."/>
            <person name="Grimwood J."/>
            <person name="Kramer R."/>
            <person name="Lindquist E."/>
            <person name="Lucas S."/>
            <person name="Salamov A."/>
            <person name="McFadden G.I."/>
            <person name="Lane C.E."/>
            <person name="Keeling P.J."/>
            <person name="Gray M.W."/>
            <person name="Grigoriev I.V."/>
            <person name="Archibald J.M."/>
        </authorList>
    </citation>
    <scope>NUCLEOTIDE SEQUENCE</scope>
    <source>
        <strain evidence="4">CCMP2712</strain>
    </source>
</reference>
<dbReference type="eggNOG" id="ENOG502SDY5">
    <property type="taxonomic scope" value="Eukaryota"/>
</dbReference>
<reference evidence="2 4" key="1">
    <citation type="journal article" date="2012" name="Nature">
        <title>Algal genomes reveal evolutionary mosaicism and the fate of nucleomorphs.</title>
        <authorList>
            <consortium name="DOE Joint Genome Institute"/>
            <person name="Curtis B.A."/>
            <person name="Tanifuji G."/>
            <person name="Burki F."/>
            <person name="Gruber A."/>
            <person name="Irimia M."/>
            <person name="Maruyama S."/>
            <person name="Arias M.C."/>
            <person name="Ball S.G."/>
            <person name="Gile G.H."/>
            <person name="Hirakawa Y."/>
            <person name="Hopkins J.F."/>
            <person name="Kuo A."/>
            <person name="Rensing S.A."/>
            <person name="Schmutz J."/>
            <person name="Symeonidi A."/>
            <person name="Elias M."/>
            <person name="Eveleigh R.J."/>
            <person name="Herman E.K."/>
            <person name="Klute M.J."/>
            <person name="Nakayama T."/>
            <person name="Obornik M."/>
            <person name="Reyes-Prieto A."/>
            <person name="Armbrust E.V."/>
            <person name="Aves S.J."/>
            <person name="Beiko R.G."/>
            <person name="Coutinho P."/>
            <person name="Dacks J.B."/>
            <person name="Durnford D.G."/>
            <person name="Fast N.M."/>
            <person name="Green B.R."/>
            <person name="Grisdale C.J."/>
            <person name="Hempel F."/>
            <person name="Henrissat B."/>
            <person name="Hoppner M.P."/>
            <person name="Ishida K."/>
            <person name="Kim E."/>
            <person name="Koreny L."/>
            <person name="Kroth P.G."/>
            <person name="Liu Y."/>
            <person name="Malik S.B."/>
            <person name="Maier U.G."/>
            <person name="McRose D."/>
            <person name="Mock T."/>
            <person name="Neilson J.A."/>
            <person name="Onodera N.T."/>
            <person name="Poole A.M."/>
            <person name="Pritham E.J."/>
            <person name="Richards T.A."/>
            <person name="Rocap G."/>
            <person name="Roy S.W."/>
            <person name="Sarai C."/>
            <person name="Schaack S."/>
            <person name="Shirato S."/>
            <person name="Slamovits C.H."/>
            <person name="Spencer D.F."/>
            <person name="Suzuki S."/>
            <person name="Worden A.Z."/>
            <person name="Zauner S."/>
            <person name="Barry K."/>
            <person name="Bell C."/>
            <person name="Bharti A.K."/>
            <person name="Crow J.A."/>
            <person name="Grimwood J."/>
            <person name="Kramer R."/>
            <person name="Lindquist E."/>
            <person name="Lucas S."/>
            <person name="Salamov A."/>
            <person name="McFadden G.I."/>
            <person name="Lane C.E."/>
            <person name="Keeling P.J."/>
            <person name="Gray M.W."/>
            <person name="Grigoriev I.V."/>
            <person name="Archibald J.M."/>
        </authorList>
    </citation>
    <scope>NUCLEOTIDE SEQUENCE</scope>
    <source>
        <strain evidence="2 4">CCMP2712</strain>
    </source>
</reference>
<name>L1JVT9_GUITC</name>
<dbReference type="GeneID" id="17309290"/>
<dbReference type="AlphaFoldDB" id="L1JVT9"/>
<proteinExistence type="predicted"/>
<evidence type="ECO:0000256" key="1">
    <source>
        <dbReference type="SAM" id="MobiDB-lite"/>
    </source>
</evidence>
<dbReference type="PaxDb" id="55529-EKX52701"/>
<feature type="region of interest" description="Disordered" evidence="1">
    <location>
        <begin position="1"/>
        <end position="27"/>
    </location>
</feature>
<dbReference type="EMBL" id="JH992972">
    <property type="protein sequence ID" value="EKX52701.1"/>
    <property type="molecule type" value="Genomic_DNA"/>
</dbReference>
<evidence type="ECO:0000313" key="3">
    <source>
        <dbReference type="EnsemblProtists" id="EKX52701"/>
    </source>
</evidence>
<dbReference type="HOGENOM" id="CLU_511397_0_0_1"/>
<dbReference type="Proteomes" id="UP000011087">
    <property type="component" value="Unassembled WGS sequence"/>
</dbReference>
<reference evidence="3" key="3">
    <citation type="submission" date="2016-03" db="UniProtKB">
        <authorList>
            <consortium name="EnsemblProtists"/>
        </authorList>
    </citation>
    <scope>IDENTIFICATION</scope>
</reference>
<protein>
    <submittedName>
        <fullName evidence="2 3">Uncharacterized protein</fullName>
    </submittedName>
</protein>
<keyword evidence="4" id="KW-1185">Reference proteome</keyword>